<evidence type="ECO:0000313" key="2">
    <source>
        <dbReference type="Proteomes" id="UP000315010"/>
    </source>
</evidence>
<comment type="caution">
    <text evidence="1">The sequence shown here is derived from an EMBL/GenBank/DDBJ whole genome shotgun (WGS) entry which is preliminary data.</text>
</comment>
<dbReference type="SUPFAM" id="SSF69304">
    <property type="entry name" value="Tricorn protease N-terminal domain"/>
    <property type="match status" value="1"/>
</dbReference>
<dbReference type="RefSeq" id="WP_146403992.1">
    <property type="nucleotide sequence ID" value="NZ_SJPJ01000002.1"/>
</dbReference>
<sequence>MNYRRTIHRMLTSLLLIFVVQSMAIGESEYRRIELPRKRCTAISSVPGTDRCLVGFEDGEILSIDSVTEEITRIADLGDFTRFIAIDPNSGHVAVVTQAPQKNPVRVFVADKLGDGFELIYEQLAKRLRAANVWWSPTGDQMIVSFGNPQRGLPHWALFRFKSRLLMSVFRSKEAIGMAGDFGPYRSPTIAFTHEDYLFAVIANGSQGSRIAMFDVDELTPKAVEKRQKPASARATASVKFPGIVLGLFQATADEVYALVEMTGSLSPNRLMVHRLVRKGNTIKATPIYSLPPELFLGWSVSNQNVTGKYFDYKTDGIVECEVGMNATIRVVDKQGRTDLAHTRLPFHFSPFVTLVNKSATKAVALDNGIVRANEPSGASVIDLQSGHDTKTYFFPPREGARGAGCLAGSNQQFVAVINQWPTSDRYDHFSADDLNSLYLVPIDNHE</sequence>
<protein>
    <submittedName>
        <fullName evidence="1">Uncharacterized protein</fullName>
    </submittedName>
</protein>
<organism evidence="1 2">
    <name type="scientific">Novipirellula herctigrandis</name>
    <dbReference type="NCBI Taxonomy" id="2527986"/>
    <lineage>
        <taxon>Bacteria</taxon>
        <taxon>Pseudomonadati</taxon>
        <taxon>Planctomycetota</taxon>
        <taxon>Planctomycetia</taxon>
        <taxon>Pirellulales</taxon>
        <taxon>Pirellulaceae</taxon>
        <taxon>Novipirellula</taxon>
    </lineage>
</organism>
<gene>
    <name evidence="1" type="ORF">CA13_66680</name>
</gene>
<dbReference type="AlphaFoldDB" id="A0A5C5YMY1"/>
<dbReference type="EMBL" id="SJPJ01000002">
    <property type="protein sequence ID" value="TWT76177.1"/>
    <property type="molecule type" value="Genomic_DNA"/>
</dbReference>
<accession>A0A5C5YMY1</accession>
<keyword evidence="2" id="KW-1185">Reference proteome</keyword>
<reference evidence="1 2" key="1">
    <citation type="submission" date="2019-02" db="EMBL/GenBank/DDBJ databases">
        <title>Deep-cultivation of Planctomycetes and their phenomic and genomic characterization uncovers novel biology.</title>
        <authorList>
            <person name="Wiegand S."/>
            <person name="Jogler M."/>
            <person name="Boedeker C."/>
            <person name="Pinto D."/>
            <person name="Vollmers J."/>
            <person name="Rivas-Marin E."/>
            <person name="Kohn T."/>
            <person name="Peeters S.H."/>
            <person name="Heuer A."/>
            <person name="Rast P."/>
            <person name="Oberbeckmann S."/>
            <person name="Bunk B."/>
            <person name="Jeske O."/>
            <person name="Meyerdierks A."/>
            <person name="Storesund J.E."/>
            <person name="Kallscheuer N."/>
            <person name="Luecker S."/>
            <person name="Lage O.M."/>
            <person name="Pohl T."/>
            <person name="Merkel B.J."/>
            <person name="Hornburger P."/>
            <person name="Mueller R.-W."/>
            <person name="Bruemmer F."/>
            <person name="Labrenz M."/>
            <person name="Spormann A.M."/>
            <person name="Op Den Camp H."/>
            <person name="Overmann J."/>
            <person name="Amann R."/>
            <person name="Jetten M.S.M."/>
            <person name="Mascher T."/>
            <person name="Medema M.H."/>
            <person name="Devos D.P."/>
            <person name="Kaster A.-K."/>
            <person name="Ovreas L."/>
            <person name="Rohde M."/>
            <person name="Galperin M.Y."/>
            <person name="Jogler C."/>
        </authorList>
    </citation>
    <scope>NUCLEOTIDE SEQUENCE [LARGE SCALE GENOMIC DNA]</scope>
    <source>
        <strain evidence="1 2">CA13</strain>
    </source>
</reference>
<name>A0A5C5YMY1_9BACT</name>
<dbReference type="Proteomes" id="UP000315010">
    <property type="component" value="Unassembled WGS sequence"/>
</dbReference>
<proteinExistence type="predicted"/>
<evidence type="ECO:0000313" key="1">
    <source>
        <dbReference type="EMBL" id="TWT76177.1"/>
    </source>
</evidence>